<proteinExistence type="predicted"/>
<name>A0A5N7BAM8_9EURO</name>
<dbReference type="AlphaFoldDB" id="A0A5N7BAM8"/>
<keyword evidence="3" id="KW-1185">Reference proteome</keyword>
<dbReference type="InterPro" id="IPR045247">
    <property type="entry name" value="Oye-like"/>
</dbReference>
<dbReference type="PANTHER" id="PTHR22893:SF91">
    <property type="entry name" value="NADPH DEHYDROGENASE 2-RELATED"/>
    <property type="match status" value="1"/>
</dbReference>
<sequence>MVMAPLTRFRADEYHIQLPILPKYYAQRTSVPGTLIISEATFISKRARGYPNVTTAVHQKGSDIFLQLWALGRVSMPETAEQEGFEIVSSNQEFVADYAQAARNAMEAGFDGVEIHGAGGYLVDRFTQDKCNTGTEEYGGSVENRSQFLLEVVSAVVNAVGSNKVRIRLSPWQRYQGMRMDDPLLKRLGLAYLHLVEVRVCGNDDSTDNELIDPFFEAWGDSVPVILASGFKPDSAKSVVNEHFKNRNVLVAFGRYFISNPDLAFRIQWGLTLTLYDRSTFYMPLATKGYADYVFSEDFETALL</sequence>
<evidence type="ECO:0000313" key="2">
    <source>
        <dbReference type="EMBL" id="KAE8378823.1"/>
    </source>
</evidence>
<dbReference type="EMBL" id="ML736202">
    <property type="protein sequence ID" value="KAE8378823.1"/>
    <property type="molecule type" value="Genomic_DNA"/>
</dbReference>
<gene>
    <name evidence="2" type="ORF">BDV26DRAFT_304050</name>
</gene>
<dbReference type="Pfam" id="PF00724">
    <property type="entry name" value="Oxidored_FMN"/>
    <property type="match status" value="1"/>
</dbReference>
<accession>A0A5N7BAM8</accession>
<dbReference type="InterPro" id="IPR013785">
    <property type="entry name" value="Aldolase_TIM"/>
</dbReference>
<feature type="domain" description="NADH:flavin oxidoreductase/NADH oxidase N-terminal" evidence="1">
    <location>
        <begin position="1"/>
        <end position="272"/>
    </location>
</feature>
<dbReference type="OrthoDB" id="276546at2759"/>
<protein>
    <submittedName>
        <fullName evidence="2">FMN-linked oxidoreductase</fullName>
    </submittedName>
</protein>
<dbReference type="SUPFAM" id="SSF51395">
    <property type="entry name" value="FMN-linked oxidoreductases"/>
    <property type="match status" value="1"/>
</dbReference>
<evidence type="ECO:0000313" key="3">
    <source>
        <dbReference type="Proteomes" id="UP000326198"/>
    </source>
</evidence>
<evidence type="ECO:0000259" key="1">
    <source>
        <dbReference type="Pfam" id="PF00724"/>
    </source>
</evidence>
<dbReference type="PANTHER" id="PTHR22893">
    <property type="entry name" value="NADH OXIDOREDUCTASE-RELATED"/>
    <property type="match status" value="1"/>
</dbReference>
<dbReference type="Gene3D" id="3.20.20.70">
    <property type="entry name" value="Aldolase class I"/>
    <property type="match status" value="1"/>
</dbReference>
<dbReference type="GO" id="GO:0003959">
    <property type="term" value="F:NADPH dehydrogenase activity"/>
    <property type="evidence" value="ECO:0007669"/>
    <property type="project" value="TreeGrafter"/>
</dbReference>
<dbReference type="InterPro" id="IPR001155">
    <property type="entry name" value="OxRdtase_FMN_N"/>
</dbReference>
<dbReference type="Proteomes" id="UP000326198">
    <property type="component" value="Unassembled WGS sequence"/>
</dbReference>
<organism evidence="2 3">
    <name type="scientific">Aspergillus bertholletiae</name>
    <dbReference type="NCBI Taxonomy" id="1226010"/>
    <lineage>
        <taxon>Eukaryota</taxon>
        <taxon>Fungi</taxon>
        <taxon>Dikarya</taxon>
        <taxon>Ascomycota</taxon>
        <taxon>Pezizomycotina</taxon>
        <taxon>Eurotiomycetes</taxon>
        <taxon>Eurotiomycetidae</taxon>
        <taxon>Eurotiales</taxon>
        <taxon>Aspergillaceae</taxon>
        <taxon>Aspergillus</taxon>
        <taxon>Aspergillus subgen. Circumdati</taxon>
    </lineage>
</organism>
<dbReference type="GO" id="GO:0010181">
    <property type="term" value="F:FMN binding"/>
    <property type="evidence" value="ECO:0007669"/>
    <property type="project" value="InterPro"/>
</dbReference>
<reference evidence="2 3" key="1">
    <citation type="submission" date="2019-04" db="EMBL/GenBank/DDBJ databases">
        <title>Friends and foes A comparative genomics studyof 23 Aspergillus species from section Flavi.</title>
        <authorList>
            <consortium name="DOE Joint Genome Institute"/>
            <person name="Kjaerbolling I."/>
            <person name="Vesth T."/>
            <person name="Frisvad J.C."/>
            <person name="Nybo J.L."/>
            <person name="Theobald S."/>
            <person name="Kildgaard S."/>
            <person name="Isbrandt T."/>
            <person name="Kuo A."/>
            <person name="Sato A."/>
            <person name="Lyhne E.K."/>
            <person name="Kogle M.E."/>
            <person name="Wiebenga A."/>
            <person name="Kun R.S."/>
            <person name="Lubbers R.J."/>
            <person name="Makela M.R."/>
            <person name="Barry K."/>
            <person name="Chovatia M."/>
            <person name="Clum A."/>
            <person name="Daum C."/>
            <person name="Haridas S."/>
            <person name="He G."/>
            <person name="LaButti K."/>
            <person name="Lipzen A."/>
            <person name="Mondo S."/>
            <person name="Riley R."/>
            <person name="Salamov A."/>
            <person name="Simmons B.A."/>
            <person name="Magnuson J.K."/>
            <person name="Henrissat B."/>
            <person name="Mortensen U.H."/>
            <person name="Larsen T.O."/>
            <person name="Devries R.P."/>
            <person name="Grigoriev I.V."/>
            <person name="Machida M."/>
            <person name="Baker S.E."/>
            <person name="Andersen M.R."/>
        </authorList>
    </citation>
    <scope>NUCLEOTIDE SEQUENCE [LARGE SCALE GENOMIC DNA]</scope>
    <source>
        <strain evidence="2 3">IBT 29228</strain>
    </source>
</reference>